<feature type="domain" description="LNR" evidence="33">
    <location>
        <begin position="1318"/>
        <end position="1349"/>
    </location>
</feature>
<dbReference type="GO" id="GO:0051240">
    <property type="term" value="P:positive regulation of multicellular organismal process"/>
    <property type="evidence" value="ECO:0007669"/>
    <property type="project" value="UniProtKB-ARBA"/>
</dbReference>
<feature type="domain" description="EGF-like" evidence="32">
    <location>
        <begin position="233"/>
        <end position="269"/>
    </location>
</feature>
<feature type="disulfide bond" evidence="30">
    <location>
        <begin position="1169"/>
        <end position="1178"/>
    </location>
</feature>
<evidence type="ECO:0000313" key="35">
    <source>
        <dbReference type="Proteomes" id="UP000472271"/>
    </source>
</evidence>
<feature type="disulfide bond" evidence="30">
    <location>
        <begin position="497"/>
        <end position="506"/>
    </location>
</feature>
<dbReference type="SUPFAM" id="SSF57196">
    <property type="entry name" value="EGF/Laminin"/>
    <property type="match status" value="19"/>
</dbReference>
<keyword evidence="23" id="KW-0804">Transcription</keyword>
<comment type="subcellular location">
    <subcellularLocation>
        <location evidence="2">Cell membrane</location>
        <topology evidence="2">Single-pass type I membrane protein</topology>
    </subcellularLocation>
    <subcellularLocation>
        <location evidence="1">Nucleus</location>
    </subcellularLocation>
</comment>
<evidence type="ECO:0000256" key="21">
    <source>
        <dbReference type="ARBA" id="ARBA00023157"/>
    </source>
</evidence>
<keyword evidence="16" id="KW-0914">Notch signaling pathway</keyword>
<evidence type="ECO:0000256" key="20">
    <source>
        <dbReference type="ARBA" id="ARBA00023136"/>
    </source>
</evidence>
<dbReference type="InterPro" id="IPR001881">
    <property type="entry name" value="EGF-like_Ca-bd_dom"/>
</dbReference>
<reference evidence="34" key="2">
    <citation type="submission" date="2025-08" db="UniProtKB">
        <authorList>
            <consortium name="Ensembl"/>
        </authorList>
    </citation>
    <scope>IDENTIFICATION</scope>
</reference>
<feature type="disulfide bond" evidence="30">
    <location>
        <begin position="1007"/>
        <end position="1016"/>
    </location>
</feature>
<evidence type="ECO:0000256" key="25">
    <source>
        <dbReference type="ARBA" id="ARBA00023180"/>
    </source>
</evidence>
<evidence type="ECO:0000256" key="11">
    <source>
        <dbReference type="ARBA" id="ARBA00022723"/>
    </source>
</evidence>
<feature type="disulfide bond" evidence="30">
    <location>
        <begin position="299"/>
        <end position="308"/>
    </location>
</feature>
<feature type="disulfide bond" evidence="30">
    <location>
        <begin position="24"/>
        <end position="33"/>
    </location>
</feature>
<evidence type="ECO:0000256" key="3">
    <source>
        <dbReference type="ARBA" id="ARBA00005847"/>
    </source>
</evidence>
<feature type="binding site" evidence="27">
    <location>
        <position position="408"/>
    </location>
    <ligand>
        <name>Ca(2+)</name>
        <dbReference type="ChEBI" id="CHEBI:29108"/>
        <label>1</label>
    </ligand>
</feature>
<name>A0A673CEG1_9TELE</name>
<feature type="compositionally biased region" description="Polar residues" evidence="31">
    <location>
        <begin position="1580"/>
        <end position="1590"/>
    </location>
</feature>
<dbReference type="FunFam" id="2.10.25.10:FF:000309">
    <property type="entry name" value="Uncharacterized protein, isoform A"/>
    <property type="match status" value="1"/>
</dbReference>
<dbReference type="SMART" id="SM00248">
    <property type="entry name" value="ANK"/>
    <property type="match status" value="6"/>
</dbReference>
<feature type="disulfide bond" evidence="30">
    <location>
        <begin position="1083"/>
        <end position="1092"/>
    </location>
</feature>
<dbReference type="PANTHER" id="PTHR45836">
    <property type="entry name" value="SLIT HOMOLOG"/>
    <property type="match status" value="1"/>
</dbReference>
<dbReference type="InterPro" id="IPR011656">
    <property type="entry name" value="Notch_NODP_dom"/>
</dbReference>
<feature type="domain" description="EGF-like" evidence="32">
    <location>
        <begin position="388"/>
        <end position="426"/>
    </location>
</feature>
<dbReference type="GO" id="GO:0060218">
    <property type="term" value="P:hematopoietic stem cell differentiation"/>
    <property type="evidence" value="ECO:0007669"/>
    <property type="project" value="UniProtKB-ARBA"/>
</dbReference>
<dbReference type="InterPro" id="IPR035993">
    <property type="entry name" value="Notch-like_dom_sf"/>
</dbReference>
<feature type="disulfide bond" evidence="28">
    <location>
        <begin position="392"/>
        <end position="405"/>
    </location>
</feature>
<keyword evidence="8" id="KW-0597">Phosphoprotein</keyword>
<dbReference type="PROSITE" id="PS00022">
    <property type="entry name" value="EGF_1"/>
    <property type="match status" value="27"/>
</dbReference>
<feature type="repeat" description="ANK" evidence="29">
    <location>
        <begin position="1701"/>
        <end position="1733"/>
    </location>
</feature>
<dbReference type="FunFam" id="2.10.25.10:FF:000143">
    <property type="entry name" value="Protein crumbs 1"/>
    <property type="match status" value="1"/>
</dbReference>
<dbReference type="FunFam" id="2.10.25.10:FF:000092">
    <property type="entry name" value="Neurogenic locus notch protein 1"/>
    <property type="match status" value="1"/>
</dbReference>
<dbReference type="FunFam" id="2.10.25.10:FF:000524">
    <property type="entry name" value="Neurogenic locus notch protein 1"/>
    <property type="match status" value="1"/>
</dbReference>
<dbReference type="FunFam" id="3.30.300.320:FF:000001">
    <property type="entry name" value="Neurogenic locus notch 1"/>
    <property type="match status" value="1"/>
</dbReference>
<feature type="domain" description="EGF-like" evidence="32">
    <location>
        <begin position="35"/>
        <end position="75"/>
    </location>
</feature>
<feature type="domain" description="EGF-like" evidence="32">
    <location>
        <begin position="584"/>
        <end position="620"/>
    </location>
</feature>
<dbReference type="Pfam" id="PF12796">
    <property type="entry name" value="Ank_2"/>
    <property type="match status" value="2"/>
</dbReference>
<feature type="disulfide bond" evidence="30">
    <location>
        <begin position="1150"/>
        <end position="1167"/>
    </location>
</feature>
<feature type="domain" description="EGF-like" evidence="32">
    <location>
        <begin position="194"/>
        <end position="231"/>
    </location>
</feature>
<feature type="domain" description="EGF-like" evidence="32">
    <location>
        <begin position="735"/>
        <end position="776"/>
    </location>
</feature>
<feature type="region of interest" description="Disordered" evidence="31">
    <location>
        <begin position="1558"/>
        <end position="1598"/>
    </location>
</feature>
<dbReference type="SMART" id="SM00179">
    <property type="entry name" value="EGF_CA"/>
    <property type="match status" value="28"/>
</dbReference>
<feature type="region of interest" description="Disordered" evidence="31">
    <location>
        <begin position="2074"/>
        <end position="2151"/>
    </location>
</feature>
<feature type="disulfide bond" evidence="30">
    <location>
        <begin position="921"/>
        <end position="930"/>
    </location>
</feature>
<dbReference type="FunFam" id="2.10.25.10:FF:000004">
    <property type="entry name" value="Neurogenic locus notch 1"/>
    <property type="match status" value="4"/>
</dbReference>
<dbReference type="GO" id="GO:0007411">
    <property type="term" value="P:axon guidance"/>
    <property type="evidence" value="ECO:0007669"/>
    <property type="project" value="TreeGrafter"/>
</dbReference>
<feature type="disulfide bond" evidence="30">
    <location>
        <begin position="65"/>
        <end position="74"/>
    </location>
</feature>
<feature type="disulfide bond" evidence="30">
    <location>
        <begin position="337"/>
        <end position="346"/>
    </location>
</feature>
<feature type="disulfide bond" evidence="30">
    <location>
        <begin position="807"/>
        <end position="816"/>
    </location>
</feature>
<evidence type="ECO:0000256" key="24">
    <source>
        <dbReference type="ARBA" id="ARBA00023170"/>
    </source>
</evidence>
<keyword evidence="10" id="KW-0812">Transmembrane</keyword>
<feature type="disulfide bond" evidence="30">
    <location>
        <begin position="221"/>
        <end position="230"/>
    </location>
</feature>
<feature type="domain" description="EGF-like" evidence="32">
    <location>
        <begin position="819"/>
        <end position="855"/>
    </location>
</feature>
<comment type="caution">
    <text evidence="30">Lacks conserved residue(s) required for the propagation of feature annotation.</text>
</comment>
<dbReference type="PROSITE" id="PS50297">
    <property type="entry name" value="ANK_REP_REGION"/>
    <property type="match status" value="4"/>
</dbReference>
<evidence type="ECO:0000256" key="10">
    <source>
        <dbReference type="ARBA" id="ARBA00022692"/>
    </source>
</evidence>
<feature type="domain" description="LNR" evidence="33">
    <location>
        <begin position="1353"/>
        <end position="1393"/>
    </location>
</feature>
<feature type="disulfide bond" evidence="30">
    <location>
        <begin position="551"/>
        <end position="561"/>
    </location>
</feature>
<organism evidence="34 35">
    <name type="scientific">Sphaeramia orbicularis</name>
    <name type="common">orbiculate cardinalfish</name>
    <dbReference type="NCBI Taxonomy" id="375764"/>
    <lineage>
        <taxon>Eukaryota</taxon>
        <taxon>Metazoa</taxon>
        <taxon>Chordata</taxon>
        <taxon>Craniata</taxon>
        <taxon>Vertebrata</taxon>
        <taxon>Euteleostomi</taxon>
        <taxon>Actinopterygii</taxon>
        <taxon>Neopterygii</taxon>
        <taxon>Teleostei</taxon>
        <taxon>Neoteleostei</taxon>
        <taxon>Acanthomorphata</taxon>
        <taxon>Gobiaria</taxon>
        <taxon>Kurtiformes</taxon>
        <taxon>Apogonoidei</taxon>
        <taxon>Apogonidae</taxon>
        <taxon>Apogoninae</taxon>
        <taxon>Sphaeramia</taxon>
    </lineage>
</organism>
<feature type="disulfide bond" evidence="30">
    <location>
        <begin position="535"/>
        <end position="544"/>
    </location>
</feature>
<dbReference type="Gene3D" id="2.10.25.10">
    <property type="entry name" value="Laminin"/>
    <property type="match status" value="31"/>
</dbReference>
<dbReference type="Gene3D" id="3.30.300.320">
    <property type="match status" value="1"/>
</dbReference>
<keyword evidence="22" id="KW-0010">Activator</keyword>
<feature type="domain" description="EGF-like" evidence="32">
    <location>
        <begin position="428"/>
        <end position="470"/>
    </location>
</feature>
<evidence type="ECO:0000256" key="15">
    <source>
        <dbReference type="ARBA" id="ARBA00022837"/>
    </source>
</evidence>
<dbReference type="CDD" id="cd21702">
    <property type="entry name" value="JMTM_Notch1"/>
    <property type="match status" value="1"/>
</dbReference>
<feature type="disulfide bond" evidence="30">
    <location>
        <begin position="626"/>
        <end position="636"/>
    </location>
</feature>
<feature type="compositionally biased region" description="Low complexity" evidence="31">
    <location>
        <begin position="1902"/>
        <end position="1914"/>
    </location>
</feature>
<dbReference type="FunFam" id="2.10.25.10:FF:000060">
    <property type="entry name" value="Neurogenic locus notch protein 1"/>
    <property type="match status" value="1"/>
</dbReference>
<feature type="disulfide bond" evidence="30">
    <location>
        <begin position="647"/>
        <end position="656"/>
    </location>
</feature>
<dbReference type="InterPro" id="IPR000742">
    <property type="entry name" value="EGF"/>
</dbReference>
<feature type="disulfide bond" evidence="28">
    <location>
        <begin position="437"/>
        <end position="452"/>
    </location>
</feature>
<feature type="compositionally biased region" description="Basic residues" evidence="31">
    <location>
        <begin position="2175"/>
        <end position="2187"/>
    </location>
</feature>
<feature type="domain" description="EGF-like" evidence="32">
    <location>
        <begin position="1"/>
        <end position="34"/>
    </location>
</feature>
<evidence type="ECO:0000256" key="26">
    <source>
        <dbReference type="ARBA" id="ARBA00023242"/>
    </source>
</evidence>
<feature type="domain" description="EGF-like" evidence="32">
    <location>
        <begin position="697"/>
        <end position="733"/>
    </location>
</feature>
<feature type="domain" description="EGF-like" evidence="32">
    <location>
        <begin position="1019"/>
        <end position="1055"/>
    </location>
</feature>
<dbReference type="InterPro" id="IPR000800">
    <property type="entry name" value="Notch_dom"/>
</dbReference>
<keyword evidence="14" id="KW-0221">Differentiation</keyword>
<dbReference type="InterPro" id="IPR010660">
    <property type="entry name" value="Notch_NOD_dom"/>
</dbReference>
<keyword evidence="12" id="KW-0732">Signal</keyword>
<keyword evidence="17" id="KW-1133">Transmembrane helix</keyword>
<feature type="disulfide bond" evidence="30">
    <location>
        <begin position="476"/>
        <end position="486"/>
    </location>
</feature>
<keyword evidence="19 29" id="KW-0040">ANK repeat</keyword>
<feature type="disulfide bond" evidence="30">
    <location>
        <begin position="685"/>
        <end position="694"/>
    </location>
</feature>
<keyword evidence="21 28" id="KW-1015">Disulfide bond</keyword>
<feature type="domain" description="EGF-like" evidence="32">
    <location>
        <begin position="659"/>
        <end position="695"/>
    </location>
</feature>
<evidence type="ECO:0000256" key="17">
    <source>
        <dbReference type="ARBA" id="ARBA00022989"/>
    </source>
</evidence>
<evidence type="ECO:0000256" key="2">
    <source>
        <dbReference type="ARBA" id="ARBA00004251"/>
    </source>
</evidence>
<feature type="disulfide bond" evidence="30">
    <location>
        <begin position="357"/>
        <end position="374"/>
    </location>
</feature>
<feature type="domain" description="EGF-like" evidence="32">
    <location>
        <begin position="622"/>
        <end position="657"/>
    </location>
</feature>
<evidence type="ECO:0000256" key="16">
    <source>
        <dbReference type="ARBA" id="ARBA00022976"/>
    </source>
</evidence>
<dbReference type="GO" id="GO:1901222">
    <property type="term" value="P:regulation of non-canonical NF-kappaB signal transduction"/>
    <property type="evidence" value="ECO:0007669"/>
    <property type="project" value="UniProtKB-ARBA"/>
</dbReference>
<dbReference type="FunFam" id="2.10.25.10:FF:000472">
    <property type="entry name" value="Uncharacterized protein, isoform A"/>
    <property type="match status" value="1"/>
</dbReference>
<keyword evidence="9" id="KW-0037">Angiogenesis</keyword>
<dbReference type="Pfam" id="PF07684">
    <property type="entry name" value="NODP"/>
    <property type="match status" value="1"/>
</dbReference>
<dbReference type="SMART" id="SM00004">
    <property type="entry name" value="NL"/>
    <property type="match status" value="3"/>
</dbReference>
<dbReference type="CDD" id="cd00054">
    <property type="entry name" value="EGF_CA"/>
    <property type="match status" value="23"/>
</dbReference>
<dbReference type="InterPro" id="IPR024600">
    <property type="entry name" value="Notch_C"/>
</dbReference>
<feature type="domain" description="EGF-like" evidence="32">
    <location>
        <begin position="547"/>
        <end position="582"/>
    </location>
</feature>
<feature type="domain" description="EGF-like" evidence="32">
    <location>
        <begin position="1181"/>
        <end position="1221"/>
    </location>
</feature>
<reference evidence="34" key="3">
    <citation type="submission" date="2025-09" db="UniProtKB">
        <authorList>
            <consortium name="Ensembl"/>
        </authorList>
    </citation>
    <scope>IDENTIFICATION</scope>
</reference>
<evidence type="ECO:0000256" key="4">
    <source>
        <dbReference type="ARBA" id="ARBA00019142"/>
    </source>
</evidence>
<dbReference type="InterPro" id="IPR022362">
    <property type="entry name" value="Notch_1"/>
</dbReference>
<evidence type="ECO:0000256" key="12">
    <source>
        <dbReference type="ARBA" id="ARBA00022729"/>
    </source>
</evidence>
<feature type="compositionally biased region" description="Polar residues" evidence="31">
    <location>
        <begin position="2194"/>
        <end position="2216"/>
    </location>
</feature>
<feature type="domain" description="EGF-like" evidence="32">
    <location>
        <begin position="116"/>
        <end position="152"/>
    </location>
</feature>
<feature type="disulfide bond" evidence="30">
    <location>
        <begin position="376"/>
        <end position="385"/>
    </location>
</feature>
<dbReference type="InterPro" id="IPR000152">
    <property type="entry name" value="EGF-type_Asp/Asn_hydroxyl_site"/>
</dbReference>
<dbReference type="GO" id="GO:0007219">
    <property type="term" value="P:Notch signaling pathway"/>
    <property type="evidence" value="ECO:0007669"/>
    <property type="project" value="UniProtKB-KW"/>
</dbReference>
<dbReference type="FunFam" id="2.10.25.10:FF:000136">
    <property type="entry name" value="Neurogenic locus notch 1"/>
    <property type="match status" value="1"/>
</dbReference>
<feature type="compositionally biased region" description="Low complexity" evidence="31">
    <location>
        <begin position="2226"/>
        <end position="2241"/>
    </location>
</feature>
<evidence type="ECO:0000256" key="5">
    <source>
        <dbReference type="ARBA" id="ARBA00022473"/>
    </source>
</evidence>
<comment type="similarity">
    <text evidence="3">Belongs to the NOTCH family.</text>
</comment>
<feature type="repeat" description="ANK" evidence="29">
    <location>
        <begin position="1768"/>
        <end position="1800"/>
    </location>
</feature>
<dbReference type="SMART" id="SM01334">
    <property type="entry name" value="DUF3454"/>
    <property type="match status" value="1"/>
</dbReference>
<dbReference type="Pfam" id="PF12661">
    <property type="entry name" value="hEGF"/>
    <property type="match status" value="7"/>
</dbReference>
<feature type="region of interest" description="Disordered" evidence="31">
    <location>
        <begin position="2174"/>
        <end position="2261"/>
    </location>
</feature>
<dbReference type="PRINTS" id="PR00010">
    <property type="entry name" value="EGFBLOOD"/>
</dbReference>
<feature type="domain" description="LNR" evidence="33">
    <location>
        <begin position="1277"/>
        <end position="1317"/>
    </location>
</feature>
<feature type="domain" description="EGF-like" evidence="32">
    <location>
        <begin position="1057"/>
        <end position="1093"/>
    </location>
</feature>
<dbReference type="Pfam" id="PF00008">
    <property type="entry name" value="EGF"/>
    <property type="match status" value="15"/>
</dbReference>
<dbReference type="GO" id="GO:0005509">
    <property type="term" value="F:calcium ion binding"/>
    <property type="evidence" value="ECO:0007669"/>
    <property type="project" value="InterPro"/>
</dbReference>
<feature type="binding site" evidence="27">
    <location>
        <position position="445"/>
    </location>
    <ligand>
        <name>Ca(2+)</name>
        <dbReference type="ChEBI" id="CHEBI:29108"/>
        <label>2</label>
    </ligand>
</feature>
<dbReference type="PROSITE" id="PS00010">
    <property type="entry name" value="ASX_HYDROXYL"/>
    <property type="match status" value="20"/>
</dbReference>
<gene>
    <name evidence="34" type="primary">LOC115425453</name>
</gene>
<keyword evidence="7 30" id="KW-0245">EGF-like domain</keyword>
<feature type="disulfide bond" evidence="30">
    <location>
        <begin position="744"/>
        <end position="761"/>
    </location>
</feature>
<evidence type="ECO:0000256" key="28">
    <source>
        <dbReference type="PIRSR" id="PIRSR002279-2"/>
    </source>
</evidence>
<dbReference type="GO" id="GO:0012505">
    <property type="term" value="C:endomembrane system"/>
    <property type="evidence" value="ECO:0007669"/>
    <property type="project" value="UniProtKB-ARBA"/>
</dbReference>
<feature type="binding site" evidence="27">
    <location>
        <position position="428"/>
    </location>
    <ligand>
        <name>Ca(2+)</name>
        <dbReference type="ChEBI" id="CHEBI:29108"/>
        <label>2</label>
    </ligand>
</feature>
<feature type="disulfide bond" evidence="30">
    <location>
        <begin position="1045"/>
        <end position="1054"/>
    </location>
</feature>
<dbReference type="FunFam" id="2.10.25.10:FF:000279">
    <property type="entry name" value="Neurogenic locus notch 1"/>
    <property type="match status" value="1"/>
</dbReference>
<dbReference type="Pfam" id="PF06816">
    <property type="entry name" value="NOD"/>
    <property type="match status" value="1"/>
</dbReference>
<feature type="domain" description="EGF-like" evidence="32">
    <location>
        <begin position="933"/>
        <end position="969"/>
    </location>
</feature>
<feature type="domain" description="EGF-like" evidence="32">
    <location>
        <begin position="982"/>
        <end position="1017"/>
    </location>
</feature>
<dbReference type="FunFam" id="2.10.25.10:FF:000080">
    <property type="entry name" value="Neurogenic locus notch 1"/>
    <property type="match status" value="2"/>
</dbReference>
<dbReference type="FunFam" id="2.10.25.10:FF:000122">
    <property type="entry name" value="Protein crumbs homolog 2"/>
    <property type="match status" value="1"/>
</dbReference>
<evidence type="ECO:0000256" key="7">
    <source>
        <dbReference type="ARBA" id="ARBA00022536"/>
    </source>
</evidence>
<feature type="disulfide bond" evidence="28">
    <location>
        <begin position="432"/>
        <end position="443"/>
    </location>
</feature>
<keyword evidence="13" id="KW-0677">Repeat</keyword>
<dbReference type="SMART" id="SM01339">
    <property type="entry name" value="NODP"/>
    <property type="match status" value="1"/>
</dbReference>
<evidence type="ECO:0000256" key="30">
    <source>
        <dbReference type="PROSITE-ProRule" id="PRU00076"/>
    </source>
</evidence>
<dbReference type="GO" id="GO:0038023">
    <property type="term" value="F:signaling receptor activity"/>
    <property type="evidence" value="ECO:0007669"/>
    <property type="project" value="InterPro"/>
</dbReference>
<evidence type="ECO:0000256" key="27">
    <source>
        <dbReference type="PIRSR" id="PIRSR002279-1"/>
    </source>
</evidence>
<feature type="disulfide bond" evidence="30">
    <location>
        <begin position="1256"/>
        <end position="1265"/>
    </location>
</feature>
<accession>A0A673CEG1</accession>
<dbReference type="GO" id="GO:0043235">
    <property type="term" value="C:receptor complex"/>
    <property type="evidence" value="ECO:0007669"/>
    <property type="project" value="TreeGrafter"/>
</dbReference>
<dbReference type="PROSITE" id="PS50258">
    <property type="entry name" value="LNR"/>
    <property type="match status" value="3"/>
</dbReference>
<dbReference type="InterPro" id="IPR008297">
    <property type="entry name" value="Notch"/>
</dbReference>
<feature type="disulfide bond" evidence="28 30">
    <location>
        <begin position="416"/>
        <end position="425"/>
    </location>
</feature>
<dbReference type="Proteomes" id="UP000472271">
    <property type="component" value="Chromosome 9"/>
</dbReference>
<feature type="region of interest" description="Disordered" evidence="31">
    <location>
        <begin position="1900"/>
        <end position="1969"/>
    </location>
</feature>
<dbReference type="PRINTS" id="PR01984">
    <property type="entry name" value="NOTCH1"/>
</dbReference>
<dbReference type="FunFam" id="2.10.25.10:FF:000095">
    <property type="entry name" value="Notch, isoform B"/>
    <property type="match status" value="1"/>
</dbReference>
<dbReference type="SMART" id="SM01338">
    <property type="entry name" value="NOD"/>
    <property type="match status" value="1"/>
</dbReference>
<feature type="domain" description="EGF-like" evidence="32">
    <location>
        <begin position="509"/>
        <end position="545"/>
    </location>
</feature>
<feature type="domain" description="EGF-like" evidence="32">
    <location>
        <begin position="348"/>
        <end position="386"/>
    </location>
</feature>
<evidence type="ECO:0000256" key="29">
    <source>
        <dbReference type="PROSITE-ProRule" id="PRU00023"/>
    </source>
</evidence>
<keyword evidence="25" id="KW-0325">Glycoprotein</keyword>
<feature type="domain" description="EGF-like" evidence="32">
    <location>
        <begin position="895"/>
        <end position="931"/>
    </location>
</feature>
<dbReference type="InterPro" id="IPR036770">
    <property type="entry name" value="Ankyrin_rpt-contain_sf"/>
</dbReference>
<dbReference type="PROSITE" id="PS01186">
    <property type="entry name" value="EGF_2"/>
    <property type="match status" value="23"/>
</dbReference>
<dbReference type="FunFam" id="2.10.25.10:FF:000558">
    <property type="entry name" value="Neurogenic locus notch homolog protein 1"/>
    <property type="match status" value="1"/>
</dbReference>
<feature type="binding site" evidence="27">
    <location>
        <position position="431"/>
    </location>
    <ligand>
        <name>Ca(2+)</name>
        <dbReference type="ChEBI" id="CHEBI:29108"/>
        <label>2</label>
    </ligand>
</feature>
<sequence length="2280" mass="247043">MPTESCLNQGRCEATADGNGECKCRDGYVGSRCQFRDPCTTSPCMNGGTCRAVSRGNTVDFSCTCRLGFTDRRCLTPINNICISSPCRNGGTCELESLQSYKCRCPPGWSGTTCQHPDPCASNPCANGGQCTAIESHFICHCTPFFSGKSCKQDINECDANPSPCRNGGMCINEVGGYRCQCPQEYMGKHCESRYLPCNPSPCHNGGTCIQKGDTNYECSCVPGFAGKNCNHNIDDCPGHECQNGGTCVDGVNTYNCQCKPEFTGQLCTEDVDECQLMPNACQNGGTCHNTFGSYQCVCVNGWTGDDCSENIDDCASAACHHGSTCHDRVASFYCECPHGRTGLLCQLDDACISNPCQKGSNCDTNPVSGNHFCTCPLGYFGASCDQDVDECSLGSNPCEHAGKCINTKGSFQCKCQRGYVGPRCELDINECMSNPCMNEATCLDQIGDFQCICIRMLCFFLGYTGTHCETDINECSSSPCHYGTCIDGLASFSCHCRPGYTGRLCETNINECLSQPCRNGGTCQDRENAYICSCPKGTTGINCQINIDDCKSNPCDYGTCIDKINGYECACTPGYTGTMCNINIDECAINPCHNGGTCIDGINEFTCVCPDGYRDKTCFSQVNECLSNPCIHGHCEDKVNGYTCLCDSGWSGKNCDINNNECESNPCMNGGTCKDMTSGYICTCRVGFTGPNCKTNINECASNPCLNQGTCIDDVAGYKCVCALPYTGENCETLMAPCSSKPCRHGGECKESEDYQSFSCVCPEGWQGFTGRNCETNIDDCKPNTSGAKCNGGLCKDEINGFLCTCLPGFRGTMCEEDINECESNPCKNGANCTDCVNSYTCTCPVGFSGIHCENNTPDCTESSCFNGGTCVDGINTFTCVCPPGFTGSYCQHDINECDSKPCLNGGTCHDSYGTYKCTCPHGYTGLNCQNLVRWCDSSPCKNGGTCWQTGTTYSCECETGWTGLYCDVPSVSCEVAAKQRGVDVAHLCRNSGQCLDAGNVHYCHCQVGYTGSYCEEQVDECNPNPCQNGATCTDFLGGYTCKCMPGYVGTNCSDEINECFSQPCQNGGTCIDLINTYKCSCPRGTQGVHCEINIDDCNPFTDPVTKEPKCFNKGKCVDRVGGYHCICPLGYVGERCEGDVNECLSNPCDPRGTHSCIQLTNNYRCECRTGYTGQRCETVFDGCKGKPCRNGGTCAVASNTPHGFICKCPPVSTAPPTSEFRCLVPTNSPCTSNPCYNGGTCEYTTEAPYYHCVCPANFNGLRCHILASPEVEVECGIPQCKAELKHNKFCDVLCNNHACGWDNGDCSLNSNPWKNCSSSLQCWRYFNNGKCDSQCDNAGCLYDGFDCLNLEGPLYDQYCKDHYADGHCDQGCNNAECEWDGLDCADNMPEKLAMGQLVIVVLITPDQLLNNSFGFLRELSRVLRTNVIFRKDAKGVTMVYPYYGNDHELKKYNVKRSVDTWSEVPGKVSIVHLEVDNRQCFQQSTECFQSTNEAAAFLGALKSSGVDPQPSQDLYPIYLVLGGFGILAFLGVGVVAARKRRHEHGRLWLPEGFKTTETSKKKRREPVGEDSVGLKPLKNTSDISLMDDTQNDWGEDEPSDAILETDDQTDHRQWTQQHLDAADLRIPSIAPTPPQGEIENDCMDVNVRGPDGYTPLMIASCSGGGLETGNSEEEEDASANVINDFIYQGANLHNQTDRTGETALHLAARYARSDAAKRLLEASADANIQDNMGRTPLHAAVAADAQGVFQILIRNRATDLDARMHDGTTPLILAARLAVEGMVEELINCHADVNAIDDFGKSALHWAAAVNNIEAAIVLLKNGANKDMQNNKEETPLFLAAREGSYETAKVLLDHFANREITDHMDRLPRDIAQERMHHDIVRLMDEYNLVRSPPMHGGSLSTTLSPPLCSPNGYLGSMKQPQPQGQGQGKKARKPSAKGIGCKDGKDMKVKKKNSQDGKSGSLLDSSAVLSPVDSLESPHGYVSDVASPPMMTSPFQQSPSVSLNHLQGMADPHLAVNHMVMPNKQELARMQFDPLPPRLTHLPVSGSGGQGAINGQCDWLTRMHGNMSQASQFNPLRGAPAQYDDLPPQQPPHHQPVPDDVLSGDPEQPTGSTAPHDAAASSADTADAKPPAAPTAAAATAAEHPAAAPELKHYKQPELHQRRAQLPRAPTGHRKLQHTHPHHPSMPSTQFLTPPSQHSYSGTMDNTPNHQVQVPDHPFLTPSPGSPDQWSSSSPHSNMSDWSEGISSPPTSMQSQIGHIPEQKHDVFDAQVIFPV</sequence>
<dbReference type="PROSITE" id="PS50088">
    <property type="entry name" value="ANK_REPEAT"/>
    <property type="match status" value="4"/>
</dbReference>
<feature type="compositionally biased region" description="Polar residues" evidence="31">
    <location>
        <begin position="2242"/>
        <end position="2261"/>
    </location>
</feature>
<dbReference type="Pfam" id="PF07645">
    <property type="entry name" value="EGF_CA"/>
    <property type="match status" value="3"/>
</dbReference>
<feature type="domain" description="EGF-like" evidence="32">
    <location>
        <begin position="472"/>
        <end position="507"/>
    </location>
</feature>
<dbReference type="Pfam" id="PF00023">
    <property type="entry name" value="Ank"/>
    <property type="match status" value="1"/>
</dbReference>
<evidence type="ECO:0000256" key="14">
    <source>
        <dbReference type="ARBA" id="ARBA00022782"/>
    </source>
</evidence>
<dbReference type="FunFam" id="2.10.25.10:FF:000127">
    <property type="entry name" value="Neurogenic locus notch protein 1"/>
    <property type="match status" value="1"/>
</dbReference>
<dbReference type="GO" id="GO:0005634">
    <property type="term" value="C:nucleus"/>
    <property type="evidence" value="ECO:0007669"/>
    <property type="project" value="UniProtKB-SubCell"/>
</dbReference>
<dbReference type="GO" id="GO:0031017">
    <property type="term" value="P:exocrine pancreas development"/>
    <property type="evidence" value="ECO:0007669"/>
    <property type="project" value="UniProtKB-ARBA"/>
</dbReference>
<dbReference type="PANTHER" id="PTHR45836:SF23">
    <property type="entry name" value="NEUROGENIC LOCUS NOTCH HOMOLOG PROTEIN 1"/>
    <property type="match status" value="1"/>
</dbReference>
<protein>
    <recommendedName>
        <fullName evidence="4">Neurogenic locus notch homolog protein 1</fullName>
    </recommendedName>
</protein>
<dbReference type="SUPFAM" id="SSF90193">
    <property type="entry name" value="Notch domain"/>
    <property type="match status" value="2"/>
</dbReference>
<dbReference type="InterPro" id="IPR051355">
    <property type="entry name" value="Notch/Slit_guidance"/>
</dbReference>
<dbReference type="FunFam" id="2.10.25.10:FF:000031">
    <property type="entry name" value="neurogenic locus notch homolog protein 3"/>
    <property type="match status" value="2"/>
</dbReference>
<feature type="domain" description="EGF-like" evidence="32">
    <location>
        <begin position="1141"/>
        <end position="1179"/>
    </location>
</feature>
<keyword evidence="11 27" id="KW-0479">Metal-binding</keyword>
<dbReference type="PRINTS" id="PR01452">
    <property type="entry name" value="LNOTCHREPEAT"/>
</dbReference>
<feature type="disulfide bond" evidence="30">
    <location>
        <begin position="883"/>
        <end position="892"/>
    </location>
</feature>
<evidence type="ECO:0000256" key="13">
    <source>
        <dbReference type="ARBA" id="ARBA00022737"/>
    </source>
</evidence>
<feature type="binding site" evidence="27">
    <location>
        <position position="411"/>
    </location>
    <ligand>
        <name>Ca(2+)</name>
        <dbReference type="ChEBI" id="CHEBI:29108"/>
        <label>1</label>
    </ligand>
</feature>
<feature type="domain" description="EGF-like" evidence="32">
    <location>
        <begin position="154"/>
        <end position="192"/>
    </location>
</feature>
<keyword evidence="18" id="KW-0805">Transcription regulation</keyword>
<evidence type="ECO:0000256" key="19">
    <source>
        <dbReference type="ARBA" id="ARBA00023043"/>
    </source>
</evidence>
<feature type="disulfide bond" evidence="30">
    <location>
        <begin position="845"/>
        <end position="854"/>
    </location>
</feature>
<proteinExistence type="inferred from homology"/>
<feature type="compositionally biased region" description="Polar residues" evidence="31">
    <location>
        <begin position="1960"/>
        <end position="1969"/>
    </location>
</feature>
<dbReference type="GO" id="GO:0051241">
    <property type="term" value="P:negative regulation of multicellular organismal process"/>
    <property type="evidence" value="ECO:0007669"/>
    <property type="project" value="UniProtKB-ARBA"/>
</dbReference>
<evidence type="ECO:0000256" key="18">
    <source>
        <dbReference type="ARBA" id="ARBA00023015"/>
    </source>
</evidence>
<evidence type="ECO:0000256" key="22">
    <source>
        <dbReference type="ARBA" id="ARBA00023159"/>
    </source>
</evidence>
<dbReference type="FunFam" id="2.10.25.10:FF:000146">
    <property type="entry name" value="Putative neurogenic locus notch"/>
    <property type="match status" value="1"/>
</dbReference>
<keyword evidence="15 27" id="KW-0106">Calcium</keyword>
<dbReference type="PRINTS" id="PR01983">
    <property type="entry name" value="NOTCH"/>
</dbReference>
<dbReference type="FunFam" id="2.10.25.10:FF:000253">
    <property type="entry name" value="Neurogenic locus notch protein 1"/>
    <property type="match status" value="1"/>
</dbReference>
<dbReference type="GO" id="GO:0005886">
    <property type="term" value="C:plasma membrane"/>
    <property type="evidence" value="ECO:0007669"/>
    <property type="project" value="UniProtKB-SubCell"/>
</dbReference>
<evidence type="ECO:0000256" key="1">
    <source>
        <dbReference type="ARBA" id="ARBA00004123"/>
    </source>
</evidence>
<keyword evidence="26" id="KW-0539">Nucleus</keyword>
<feature type="compositionally biased region" description="Low complexity" evidence="31">
    <location>
        <begin position="2116"/>
        <end position="2151"/>
    </location>
</feature>
<feature type="disulfide bond" evidence="28">
    <location>
        <begin position="399"/>
        <end position="414"/>
    </location>
</feature>
<feature type="disulfide bond" evidence="30">
    <location>
        <begin position="959"/>
        <end position="968"/>
    </location>
</feature>
<feature type="disulfide bond" evidence="30">
    <location>
        <begin position="182"/>
        <end position="191"/>
    </location>
</feature>
<dbReference type="GO" id="GO:0006355">
    <property type="term" value="P:regulation of DNA-templated transcription"/>
    <property type="evidence" value="ECO:0007669"/>
    <property type="project" value="InterPro"/>
</dbReference>
<reference evidence="34" key="1">
    <citation type="submission" date="2019-06" db="EMBL/GenBank/DDBJ databases">
        <authorList>
            <consortium name="Wellcome Sanger Institute Data Sharing"/>
        </authorList>
    </citation>
    <scope>NUCLEOTIDE SEQUENCE [LARGE SCALE GENOMIC DNA]</scope>
</reference>
<feature type="disulfide bond" evidence="30">
    <location>
        <begin position="259"/>
        <end position="268"/>
    </location>
</feature>
<dbReference type="GO" id="GO:0003002">
    <property type="term" value="P:regionalization"/>
    <property type="evidence" value="ECO:0007669"/>
    <property type="project" value="UniProtKB-ARBA"/>
</dbReference>
<evidence type="ECO:0000256" key="6">
    <source>
        <dbReference type="ARBA" id="ARBA00022475"/>
    </source>
</evidence>
<dbReference type="SUPFAM" id="SSF48403">
    <property type="entry name" value="Ankyrin repeat"/>
    <property type="match status" value="1"/>
</dbReference>
<keyword evidence="5" id="KW-0217">Developmental protein</keyword>
<dbReference type="PIRSF" id="PIRSF002279">
    <property type="entry name" value="Notch"/>
    <property type="match status" value="1"/>
</dbReference>
<keyword evidence="6" id="KW-1003">Cell membrane</keyword>
<dbReference type="Ensembl" id="ENSSORT00005053732.1">
    <property type="protein sequence ID" value="ENSSORP00005052485.1"/>
    <property type="gene ID" value="ENSSORG00005023404.1"/>
</dbReference>
<dbReference type="Pfam" id="PF00066">
    <property type="entry name" value="Notch"/>
    <property type="match status" value="3"/>
</dbReference>
<evidence type="ECO:0000256" key="23">
    <source>
        <dbReference type="ARBA" id="ARBA00023163"/>
    </source>
</evidence>
<dbReference type="GO" id="GO:0009986">
    <property type="term" value="C:cell surface"/>
    <property type="evidence" value="ECO:0007669"/>
    <property type="project" value="TreeGrafter"/>
</dbReference>
<dbReference type="SMART" id="SM00181">
    <property type="entry name" value="EGF"/>
    <property type="match status" value="32"/>
</dbReference>
<evidence type="ECO:0000256" key="8">
    <source>
        <dbReference type="ARBA" id="ARBA00022553"/>
    </source>
</evidence>
<feature type="disulfide bond" evidence="30">
    <location>
        <begin position="142"/>
        <end position="151"/>
    </location>
</feature>
<dbReference type="GO" id="GO:0005737">
    <property type="term" value="C:cytoplasm"/>
    <property type="evidence" value="ECO:0007669"/>
    <property type="project" value="UniProtKB-ARBA"/>
</dbReference>
<dbReference type="FunFam" id="1.25.40.20:FF:000005">
    <property type="entry name" value="Neurogenic locus notch 1"/>
    <property type="match status" value="1"/>
</dbReference>
<feature type="domain" description="EGF-like" evidence="32">
    <location>
        <begin position="78"/>
        <end position="115"/>
    </location>
</feature>
<keyword evidence="24" id="KW-0675">Receptor</keyword>
<evidence type="ECO:0000256" key="9">
    <source>
        <dbReference type="ARBA" id="ARBA00022657"/>
    </source>
</evidence>
<feature type="disulfide bond" evidence="30">
    <location>
        <begin position="723"/>
        <end position="732"/>
    </location>
</feature>
<feature type="domain" description="EGF-like" evidence="32">
    <location>
        <begin position="271"/>
        <end position="309"/>
    </location>
</feature>
<dbReference type="GO" id="GO:0001525">
    <property type="term" value="P:angiogenesis"/>
    <property type="evidence" value="ECO:0007669"/>
    <property type="project" value="UniProtKB-KW"/>
</dbReference>
<feature type="disulfide bond" evidence="30">
    <location>
        <begin position="105"/>
        <end position="114"/>
    </location>
</feature>
<dbReference type="FunFam" id="2.10.25.10:FF:000100">
    <property type="entry name" value="neurogenic locus notch homolog protein 3"/>
    <property type="match status" value="1"/>
</dbReference>
<evidence type="ECO:0000259" key="33">
    <source>
        <dbReference type="PROSITE" id="PS50258"/>
    </source>
</evidence>
<dbReference type="PROSITE" id="PS50026">
    <property type="entry name" value="EGF_3"/>
    <property type="match status" value="32"/>
</dbReference>
<dbReference type="Gene3D" id="3.30.70.3310">
    <property type="match status" value="1"/>
</dbReference>
<keyword evidence="35" id="KW-1185">Reference proteome</keyword>
<dbReference type="FunFam" id="2.10.25.10:FF:000321">
    <property type="entry name" value="Protein delta homolog 1"/>
    <property type="match status" value="1"/>
</dbReference>
<dbReference type="Gene3D" id="1.25.40.20">
    <property type="entry name" value="Ankyrin repeat-containing domain"/>
    <property type="match status" value="1"/>
</dbReference>
<dbReference type="SUPFAM" id="SSF57184">
    <property type="entry name" value="Growth factor receptor domain"/>
    <property type="match status" value="4"/>
</dbReference>
<dbReference type="FunFam" id="2.10.25.10:FF:000125">
    <property type="entry name" value="Neurogenic locus notch protein-like"/>
    <property type="match status" value="2"/>
</dbReference>
<feature type="disulfide bond" evidence="30">
    <location>
        <begin position="610"/>
        <end position="619"/>
    </location>
</feature>
<feature type="disulfide bond" evidence="30">
    <location>
        <begin position="1129"/>
        <end position="1138"/>
    </location>
</feature>
<feature type="binding site" evidence="27">
    <location>
        <position position="446"/>
    </location>
    <ligand>
        <name>Ca(2+)</name>
        <dbReference type="ChEBI" id="CHEBI:29108"/>
        <label>2</label>
    </ligand>
</feature>
<dbReference type="GO" id="GO:0003008">
    <property type="term" value="P:system process"/>
    <property type="evidence" value="ECO:0007669"/>
    <property type="project" value="UniProtKB-ARBA"/>
</dbReference>
<dbReference type="InterPro" id="IPR018097">
    <property type="entry name" value="EGF_Ca-bd_CS"/>
</dbReference>
<dbReference type="GO" id="GO:0045597">
    <property type="term" value="P:positive regulation of cell differentiation"/>
    <property type="evidence" value="ECO:0007669"/>
    <property type="project" value="UniProtKB-ARBA"/>
</dbReference>
<feature type="repeat" description="ANK" evidence="29">
    <location>
        <begin position="1801"/>
        <end position="1833"/>
    </location>
</feature>
<evidence type="ECO:0000256" key="31">
    <source>
        <dbReference type="SAM" id="MobiDB-lite"/>
    </source>
</evidence>
<feature type="domain" description="EGF-like" evidence="32">
    <location>
        <begin position="857"/>
        <end position="893"/>
    </location>
</feature>
<evidence type="ECO:0000259" key="32">
    <source>
        <dbReference type="PROSITE" id="PS50026"/>
    </source>
</evidence>
<feature type="disulfide bond" evidence="30">
    <location>
        <begin position="1237"/>
        <end position="1254"/>
    </location>
</feature>
<feature type="repeat" description="ANK" evidence="29">
    <location>
        <begin position="1834"/>
        <end position="1866"/>
    </location>
</feature>
<feature type="domain" description="EGF-like" evidence="32">
    <location>
        <begin position="778"/>
        <end position="817"/>
    </location>
</feature>
<keyword evidence="20" id="KW-0472">Membrane</keyword>
<evidence type="ECO:0000313" key="34">
    <source>
        <dbReference type="Ensembl" id="ENSSORP00005052485.1"/>
    </source>
</evidence>
<feature type="domain" description="EGF-like" evidence="32">
    <location>
        <begin position="311"/>
        <end position="347"/>
    </location>
</feature>
<dbReference type="InterPro" id="IPR002110">
    <property type="entry name" value="Ankyrin_rpt"/>
</dbReference>
<dbReference type="InterPro" id="IPR009030">
    <property type="entry name" value="Growth_fac_rcpt_cys_sf"/>
</dbReference>
<dbReference type="PROSITE" id="PS01187">
    <property type="entry name" value="EGF_CA"/>
    <property type="match status" value="8"/>
</dbReference>
<feature type="domain" description="EGF-like" evidence="32">
    <location>
        <begin position="1095"/>
        <end position="1139"/>
    </location>
</feature>
<dbReference type="InterPro" id="IPR049883">
    <property type="entry name" value="NOTCH1_EGF-like"/>
</dbReference>
<feature type="domain" description="EGF-like" evidence="32">
    <location>
        <begin position="1228"/>
        <end position="1266"/>
    </location>
</feature>
<feature type="disulfide bond" evidence="30">
    <location>
        <begin position="572"/>
        <end position="581"/>
    </location>
</feature>
<dbReference type="InterPro" id="IPR013032">
    <property type="entry name" value="EGF-like_CS"/>
</dbReference>